<comment type="subcellular location">
    <subcellularLocation>
        <location evidence="1">Cell membrane</location>
        <topology evidence="1">Multi-pass membrane protein</topology>
    </subcellularLocation>
</comment>
<evidence type="ECO:0000256" key="6">
    <source>
        <dbReference type="ARBA" id="ARBA00023136"/>
    </source>
</evidence>
<sequence length="208" mass="23838">MAYKIITIWLISFAICLPLFILGQIDSTNVFNKENRACFPQHRTFKIYGSIVAFFIPLMIMIVTYTLTMSSLQQAVSTKKKRIKGRNKMALVLNLATMAVRWRRAVNTPTAAKNEEILDNNNFECYQHSSPVVENIQEQIIQPSQSGKRRAYSLLPNDSSNKTSETDKRNSISINYLNKKFIPTQQLQKLFSYHAKPAIPDNNEVTFP</sequence>
<feature type="transmembrane region" description="Helical" evidence="10">
    <location>
        <begin position="45"/>
        <end position="67"/>
    </location>
</feature>
<dbReference type="GO" id="GO:0004930">
    <property type="term" value="F:G protein-coupled receptor activity"/>
    <property type="evidence" value="ECO:0007669"/>
    <property type="project" value="UniProtKB-KW"/>
</dbReference>
<keyword evidence="2" id="KW-1003">Cell membrane</keyword>
<evidence type="ECO:0000256" key="7">
    <source>
        <dbReference type="ARBA" id="ARBA00023170"/>
    </source>
</evidence>
<keyword evidence="7" id="KW-0675">Receptor</keyword>
<keyword evidence="8" id="KW-0807">Transducer</keyword>
<proteinExistence type="predicted"/>
<evidence type="ECO:0000256" key="8">
    <source>
        <dbReference type="ARBA" id="ARBA00023224"/>
    </source>
</evidence>
<feature type="domain" description="G-protein coupled receptors family 1 profile" evidence="11">
    <location>
        <begin position="1"/>
        <end position="102"/>
    </location>
</feature>
<accession>A0A8S2XIZ6</accession>
<gene>
    <name evidence="12" type="ORF">TMI583_LOCUS47735</name>
</gene>
<evidence type="ECO:0000313" key="12">
    <source>
        <dbReference type="EMBL" id="CAF4495304.1"/>
    </source>
</evidence>
<evidence type="ECO:0000259" key="11">
    <source>
        <dbReference type="PROSITE" id="PS50262"/>
    </source>
</evidence>
<dbReference type="PANTHER" id="PTHR24248">
    <property type="entry name" value="ADRENERGIC RECEPTOR-RELATED G-PROTEIN COUPLED RECEPTOR"/>
    <property type="match status" value="1"/>
</dbReference>
<evidence type="ECO:0000313" key="13">
    <source>
        <dbReference type="Proteomes" id="UP000682733"/>
    </source>
</evidence>
<keyword evidence="3 10" id="KW-0812">Transmembrane</keyword>
<keyword evidence="4 10" id="KW-1133">Transmembrane helix</keyword>
<evidence type="ECO:0000256" key="4">
    <source>
        <dbReference type="ARBA" id="ARBA00022989"/>
    </source>
</evidence>
<keyword evidence="5" id="KW-0297">G-protein coupled receptor</keyword>
<dbReference type="Proteomes" id="UP000682733">
    <property type="component" value="Unassembled WGS sequence"/>
</dbReference>
<evidence type="ECO:0000256" key="10">
    <source>
        <dbReference type="SAM" id="Phobius"/>
    </source>
</evidence>
<dbReference type="AlphaFoldDB" id="A0A8S2XIZ6"/>
<evidence type="ECO:0000256" key="3">
    <source>
        <dbReference type="ARBA" id="ARBA00022692"/>
    </source>
</evidence>
<dbReference type="Pfam" id="PF00001">
    <property type="entry name" value="7tm_1"/>
    <property type="match status" value="1"/>
</dbReference>
<evidence type="ECO:0000256" key="2">
    <source>
        <dbReference type="ARBA" id="ARBA00022475"/>
    </source>
</evidence>
<protein>
    <recommendedName>
        <fullName evidence="11">G-protein coupled receptors family 1 profile domain-containing protein</fullName>
    </recommendedName>
</protein>
<organism evidence="12 13">
    <name type="scientific">Didymodactylos carnosus</name>
    <dbReference type="NCBI Taxonomy" id="1234261"/>
    <lineage>
        <taxon>Eukaryota</taxon>
        <taxon>Metazoa</taxon>
        <taxon>Spiralia</taxon>
        <taxon>Gnathifera</taxon>
        <taxon>Rotifera</taxon>
        <taxon>Eurotatoria</taxon>
        <taxon>Bdelloidea</taxon>
        <taxon>Philodinida</taxon>
        <taxon>Philodinidae</taxon>
        <taxon>Didymodactylos</taxon>
    </lineage>
</organism>
<evidence type="ECO:0000256" key="5">
    <source>
        <dbReference type="ARBA" id="ARBA00023040"/>
    </source>
</evidence>
<evidence type="ECO:0000256" key="1">
    <source>
        <dbReference type="ARBA" id="ARBA00004651"/>
    </source>
</evidence>
<feature type="transmembrane region" description="Helical" evidence="10">
    <location>
        <begin position="6"/>
        <end position="25"/>
    </location>
</feature>
<feature type="region of interest" description="Disordered" evidence="9">
    <location>
        <begin position="142"/>
        <end position="168"/>
    </location>
</feature>
<dbReference type="PROSITE" id="PS50262">
    <property type="entry name" value="G_PROTEIN_RECEP_F1_2"/>
    <property type="match status" value="1"/>
</dbReference>
<feature type="non-terminal residue" evidence="12">
    <location>
        <position position="1"/>
    </location>
</feature>
<dbReference type="InterPro" id="IPR017452">
    <property type="entry name" value="GPCR_Rhodpsn_7TM"/>
</dbReference>
<dbReference type="SUPFAM" id="SSF81321">
    <property type="entry name" value="Family A G protein-coupled receptor-like"/>
    <property type="match status" value="1"/>
</dbReference>
<name>A0A8S2XIZ6_9BILA</name>
<evidence type="ECO:0000256" key="9">
    <source>
        <dbReference type="SAM" id="MobiDB-lite"/>
    </source>
</evidence>
<dbReference type="EMBL" id="CAJOBA010093780">
    <property type="protein sequence ID" value="CAF4495304.1"/>
    <property type="molecule type" value="Genomic_DNA"/>
</dbReference>
<dbReference type="Gene3D" id="1.20.1070.10">
    <property type="entry name" value="Rhodopsin 7-helix transmembrane proteins"/>
    <property type="match status" value="1"/>
</dbReference>
<dbReference type="InterPro" id="IPR000276">
    <property type="entry name" value="GPCR_Rhodpsn"/>
</dbReference>
<dbReference type="GO" id="GO:0005886">
    <property type="term" value="C:plasma membrane"/>
    <property type="evidence" value="ECO:0007669"/>
    <property type="project" value="UniProtKB-SubCell"/>
</dbReference>
<comment type="caution">
    <text evidence="12">The sequence shown here is derived from an EMBL/GenBank/DDBJ whole genome shotgun (WGS) entry which is preliminary data.</text>
</comment>
<keyword evidence="6 10" id="KW-0472">Membrane</keyword>
<reference evidence="12" key="1">
    <citation type="submission" date="2021-02" db="EMBL/GenBank/DDBJ databases">
        <authorList>
            <person name="Nowell W R."/>
        </authorList>
    </citation>
    <scope>NUCLEOTIDE SEQUENCE</scope>
</reference>